<accession>A0A927M7A6</accession>
<keyword evidence="2 5" id="KW-0812">Transmembrane</keyword>
<sequence>MSTAYVVAAIITAVVLAFSARNILVRDPDVVAVLTRVGVTPALIPALALPKIAGAVGLLAGIVYRPLGLAAGIGVVLFFTGAVLAHLRVRDAKGALGPAVLALIGAAAPCLAIATV</sequence>
<keyword evidence="7" id="KW-1185">Reference proteome</keyword>
<comment type="subcellular location">
    <subcellularLocation>
        <location evidence="1">Membrane</location>
        <topology evidence="1">Multi-pass membrane protein</topology>
    </subcellularLocation>
</comment>
<proteinExistence type="predicted"/>
<evidence type="ECO:0000256" key="4">
    <source>
        <dbReference type="ARBA" id="ARBA00023136"/>
    </source>
</evidence>
<evidence type="ECO:0000256" key="3">
    <source>
        <dbReference type="ARBA" id="ARBA00022989"/>
    </source>
</evidence>
<comment type="caution">
    <text evidence="6">The sequence shown here is derived from an EMBL/GenBank/DDBJ whole genome shotgun (WGS) entry which is preliminary data.</text>
</comment>
<keyword evidence="3 5" id="KW-1133">Transmembrane helix</keyword>
<dbReference type="AlphaFoldDB" id="A0A927M7A6"/>
<keyword evidence="4 5" id="KW-0472">Membrane</keyword>
<feature type="transmembrane region" description="Helical" evidence="5">
    <location>
        <begin position="43"/>
        <end position="62"/>
    </location>
</feature>
<dbReference type="EMBL" id="JADBEB010000001">
    <property type="protein sequence ID" value="MBE1489322.1"/>
    <property type="molecule type" value="Genomic_DNA"/>
</dbReference>
<dbReference type="GO" id="GO:0016020">
    <property type="term" value="C:membrane"/>
    <property type="evidence" value="ECO:0007669"/>
    <property type="project" value="UniProtKB-SubCell"/>
</dbReference>
<protein>
    <recommendedName>
        <fullName evidence="8">DoxX family protein</fullName>
    </recommendedName>
</protein>
<dbReference type="RefSeq" id="WP_192768810.1">
    <property type="nucleotide sequence ID" value="NZ_JADBEB010000001.1"/>
</dbReference>
<dbReference type="Proteomes" id="UP000649753">
    <property type="component" value="Unassembled WGS sequence"/>
</dbReference>
<evidence type="ECO:0008006" key="8">
    <source>
        <dbReference type="Google" id="ProtNLM"/>
    </source>
</evidence>
<organism evidence="6 7">
    <name type="scientific">Plantactinospora soyae</name>
    <dbReference type="NCBI Taxonomy" id="1544732"/>
    <lineage>
        <taxon>Bacteria</taxon>
        <taxon>Bacillati</taxon>
        <taxon>Actinomycetota</taxon>
        <taxon>Actinomycetes</taxon>
        <taxon>Micromonosporales</taxon>
        <taxon>Micromonosporaceae</taxon>
        <taxon>Plantactinospora</taxon>
    </lineage>
</organism>
<evidence type="ECO:0000313" key="7">
    <source>
        <dbReference type="Proteomes" id="UP000649753"/>
    </source>
</evidence>
<evidence type="ECO:0000313" key="6">
    <source>
        <dbReference type="EMBL" id="MBE1489322.1"/>
    </source>
</evidence>
<evidence type="ECO:0000256" key="5">
    <source>
        <dbReference type="SAM" id="Phobius"/>
    </source>
</evidence>
<reference evidence="6" key="1">
    <citation type="submission" date="2020-10" db="EMBL/GenBank/DDBJ databases">
        <title>Sequencing the genomes of 1000 actinobacteria strains.</title>
        <authorList>
            <person name="Klenk H.-P."/>
        </authorList>
    </citation>
    <scope>NUCLEOTIDE SEQUENCE</scope>
    <source>
        <strain evidence="6">DSM 46832</strain>
    </source>
</reference>
<feature type="transmembrane region" description="Helical" evidence="5">
    <location>
        <begin position="95"/>
        <end position="114"/>
    </location>
</feature>
<dbReference type="Pfam" id="PF13564">
    <property type="entry name" value="DoxX_2"/>
    <property type="match status" value="1"/>
</dbReference>
<gene>
    <name evidence="6" type="ORF">H4W31_004960</name>
</gene>
<dbReference type="InterPro" id="IPR032808">
    <property type="entry name" value="DoxX"/>
</dbReference>
<evidence type="ECO:0000256" key="2">
    <source>
        <dbReference type="ARBA" id="ARBA00022692"/>
    </source>
</evidence>
<feature type="transmembrane region" description="Helical" evidence="5">
    <location>
        <begin position="69"/>
        <end position="89"/>
    </location>
</feature>
<evidence type="ECO:0000256" key="1">
    <source>
        <dbReference type="ARBA" id="ARBA00004141"/>
    </source>
</evidence>
<name>A0A927M7A6_9ACTN</name>